<dbReference type="OrthoDB" id="7308165at2"/>
<keyword evidence="1" id="KW-0812">Transmembrane</keyword>
<dbReference type="EMBL" id="QOKW01000015">
    <property type="protein sequence ID" value="KAA0678758.1"/>
    <property type="molecule type" value="Genomic_DNA"/>
</dbReference>
<proteinExistence type="predicted"/>
<reference evidence="2 3" key="1">
    <citation type="submission" date="2018-07" db="EMBL/GenBank/DDBJ databases">
        <title>Genome sequence of Azospirillum sp. ATCC 49961.</title>
        <authorList>
            <person name="Sant'Anna F.H."/>
            <person name="Baldani J.I."/>
            <person name="Zilli J.E."/>
            <person name="Reis V.M."/>
            <person name="Hartmann A."/>
            <person name="Cruz L."/>
            <person name="de Souza E.M."/>
            <person name="de Oliveira Pedrosa F."/>
            <person name="Passaglia L.M.P."/>
        </authorList>
    </citation>
    <scope>NUCLEOTIDE SEQUENCE [LARGE SCALE GENOMIC DNA]</scope>
    <source>
        <strain evidence="2 3">ATCC 49961</strain>
    </source>
</reference>
<comment type="caution">
    <text evidence="2">The sequence shown here is derived from an EMBL/GenBank/DDBJ whole genome shotgun (WGS) entry which is preliminary data.</text>
</comment>
<organism evidence="2 3">
    <name type="scientific">Roseomonas genomospecies 6</name>
    <dbReference type="NCBI Taxonomy" id="214106"/>
    <lineage>
        <taxon>Bacteria</taxon>
        <taxon>Pseudomonadati</taxon>
        <taxon>Pseudomonadota</taxon>
        <taxon>Alphaproteobacteria</taxon>
        <taxon>Acetobacterales</taxon>
        <taxon>Roseomonadaceae</taxon>
        <taxon>Roseomonas</taxon>
    </lineage>
</organism>
<evidence type="ECO:0000313" key="3">
    <source>
        <dbReference type="Proteomes" id="UP000480854"/>
    </source>
</evidence>
<sequence length="67" mass="6832">MLSALILHLLLTLASHLGGADMAGALTVAVGMAAVLVILLPFALLCVRRAQDALSAGRKRRGGIVSP</sequence>
<protein>
    <submittedName>
        <fullName evidence="2">Uncharacterized protein</fullName>
    </submittedName>
</protein>
<keyword evidence="3" id="KW-1185">Reference proteome</keyword>
<dbReference type="Proteomes" id="UP000480854">
    <property type="component" value="Unassembled WGS sequence"/>
</dbReference>
<dbReference type="AlphaFoldDB" id="A0A9W7NHD4"/>
<gene>
    <name evidence="2" type="ORF">DS843_18555</name>
</gene>
<accession>A0A9W7NHD4</accession>
<feature type="transmembrane region" description="Helical" evidence="1">
    <location>
        <begin position="30"/>
        <end position="50"/>
    </location>
</feature>
<evidence type="ECO:0000256" key="1">
    <source>
        <dbReference type="SAM" id="Phobius"/>
    </source>
</evidence>
<evidence type="ECO:0000313" key="2">
    <source>
        <dbReference type="EMBL" id="KAA0678758.1"/>
    </source>
</evidence>
<name>A0A9W7NHD4_9PROT</name>
<keyword evidence="1" id="KW-0472">Membrane</keyword>
<keyword evidence="1" id="KW-1133">Transmembrane helix</keyword>
<dbReference type="RefSeq" id="WP_149470351.1">
    <property type="nucleotide sequence ID" value="NZ_QOKW01000015.1"/>
</dbReference>